<protein>
    <recommendedName>
        <fullName evidence="3">Secretion system C-terminal sorting domain-containing protein</fullName>
    </recommendedName>
</protein>
<reference evidence="4 5" key="1">
    <citation type="submission" date="2016-11" db="EMBL/GenBank/DDBJ databases">
        <title>Tenacibaculum sp. LPB0136, isolated from marine environment.</title>
        <authorList>
            <person name="Kim E."/>
            <person name="Yi H."/>
        </authorList>
    </citation>
    <scope>NUCLEOTIDE SEQUENCE [LARGE SCALE GENOMIC DNA]</scope>
    <source>
        <strain evidence="4 5">LPB0136</strain>
    </source>
</reference>
<sequence>MLLCTQVSIGQNPTYVGAESASRQSAGTSLTVNVPPGNFNDLLIATIVKDDDDAITTPSGWTRIEYGTVGNNLPRLGVYYRFAPLLEPASYTFSWTSNESAVASIIRFDDVNLTSPIPVSDININTATNPDATAPSITTTVNNSTIIRIAGVDRNWSPMTHPSGTTEIIDIESSTSTRNRGRYVTLGIAYEDQATAGPTGTARWSHGNDQSIGVSLALSPSITASITDTDGDLIPDSSDIDDDNDGILDVDENCIIPGGTPPEPDAHTWLDPTFDVFVVANNTNGLGYQESGFEQEAFLQGMPLTVLNNNGDYTPNSAGTPEVDPAPSINETVSFANGIVSMTHNYYDQHNSEIRTTTSGEFTSGSGPSHGIYIAPEREASGAGDGAHPTAHTHGTGTNDSYSILVDFTTPVYAFSFDLIDIFDTNPNNTPLSYLLEIFADGKRLVYLTTDNFGDNGSGNATLYEDDGTIVSTVIGIGDQKELTIGFVNVTSVDIVEIRTTITAGSTNNGARDAHGMDNLVYSTEARSCFAPDPDFDNDGIHNDLDLDSDNDGIPDIIEAQTTIDYIAPSGIDIDLDGLDDAYDADTTTNDRVLSKGLTAENTDGNSDGADYVDVDSDDDALFDIDEAHIVDLNDSDNDGMTNNAVGNNGFINSLEITDFYLDENGNFDDTQYDNFPDIDTDALTVGDVDYRDAHISGIPIITQVYQDGNQRYIEVTNVHASNPILSGSLKLAFYRNTATGDLTENIDIINIPDEVIFVHNDIAPGQSVLIKRNASNLAVNGSAILISNNQFTDFAGGNDIILLTHYKGFIDGTSTWKNRYESGHSFSNTTSYVRHDDVINVTTDFDATQWTAFVDETIDANVTNELSPIQLRSEYDPIITEVTLASNTNANVYLGVHYTGNTLSSNTFANGTPDKSRNVEINSNYTRSTVLNARNITVNTNRTLTLNGTYSVITNNLNNNGDIILANNFTDNGLADTNPAFVKFKKTGQIIQTKRGANTNSGDGNIFVNQTSAIKSENSIYRYTYWSSPVAADNNDSVYKVGEVMNDSLTTATSNIVPLTFTGSYDGAPGTDVLAATISNYWIFTYMNGVNNNGFVGRGSNGNIPVGSGYLMKGSGNPNGQTFTFVGKPNSGDIVSSVSPGNNPTALEEIIENGNHIVGNPYPSSMDASQFIYDNQDIIRDGTLYFWQHVGEAGTSSVTEGHTQAGYRGGYASRNYDMGVYGANTAGENSATGTGYSYHIPGRYIPVGQGFLFTSSNFMNGADEDADGNGDPDDDIGILTFSNWQRVYQNETITGLESGDYLDDDDASNNSDDSHFLGRGTKQQEIKKERQNRSLQNSFPILRIGFEHNNINNVDMHRQLGISFQNGLTFANEYGHDSPMSDSQYTEVYWKFPGDNNRYLIAGVQELTEELQVPIDVVIYEDKPVKFMVDGKRNIDYTVYLYDAVEGISYTLTNPTELTLPIGTYTDRFFITFMERGAVLDDTDEVINDTTIFYAKNTKEIVIKTLESLEIEKIELYNLLGQKVMNWNNVPHDTNETRLKTNNLSTAVYILNIKTDKGKISKKLIIR</sequence>
<keyword evidence="1" id="KW-0732">Signal</keyword>
<evidence type="ECO:0000313" key="5">
    <source>
        <dbReference type="Proteomes" id="UP000181898"/>
    </source>
</evidence>
<dbReference type="NCBIfam" id="TIGR04183">
    <property type="entry name" value="Por_Secre_tail"/>
    <property type="match status" value="1"/>
</dbReference>
<dbReference type="Pfam" id="PF18962">
    <property type="entry name" value="Por_Secre_tail"/>
    <property type="match status" value="1"/>
</dbReference>
<evidence type="ECO:0000259" key="3">
    <source>
        <dbReference type="Pfam" id="PF18962"/>
    </source>
</evidence>
<dbReference type="EMBL" id="CP018155">
    <property type="protein sequence ID" value="APG64216.1"/>
    <property type="molecule type" value="Genomic_DNA"/>
</dbReference>
<proteinExistence type="predicted"/>
<name>A0A1L3JGG6_9FLAO</name>
<dbReference type="KEGG" id="ten:LPB136_02020"/>
<dbReference type="GO" id="GO:0005509">
    <property type="term" value="F:calcium ion binding"/>
    <property type="evidence" value="ECO:0007669"/>
    <property type="project" value="InterPro"/>
</dbReference>
<feature type="region of interest" description="Disordered" evidence="2">
    <location>
        <begin position="1299"/>
        <end position="1333"/>
    </location>
</feature>
<evidence type="ECO:0000313" key="4">
    <source>
        <dbReference type="EMBL" id="APG64216.1"/>
    </source>
</evidence>
<dbReference type="InterPro" id="IPR028974">
    <property type="entry name" value="TSP_type-3_rpt"/>
</dbReference>
<gene>
    <name evidence="4" type="ORF">LPB136_02020</name>
</gene>
<feature type="compositionally biased region" description="Basic and acidic residues" evidence="2">
    <location>
        <begin position="1313"/>
        <end position="1333"/>
    </location>
</feature>
<dbReference type="Proteomes" id="UP000181898">
    <property type="component" value="Chromosome"/>
</dbReference>
<organism evidence="4 5">
    <name type="scientific">Tenacibaculum todarodis</name>
    <dbReference type="NCBI Taxonomy" id="1850252"/>
    <lineage>
        <taxon>Bacteria</taxon>
        <taxon>Pseudomonadati</taxon>
        <taxon>Bacteroidota</taxon>
        <taxon>Flavobacteriia</taxon>
        <taxon>Flavobacteriales</taxon>
        <taxon>Flavobacteriaceae</taxon>
        <taxon>Tenacibaculum</taxon>
    </lineage>
</organism>
<dbReference type="STRING" id="1850252.LPB136_02020"/>
<feature type="domain" description="Secretion system C-terminal sorting" evidence="3">
    <location>
        <begin position="1501"/>
        <end position="1567"/>
    </location>
</feature>
<dbReference type="Gene3D" id="4.10.1080.10">
    <property type="entry name" value="TSP type-3 repeat"/>
    <property type="match status" value="1"/>
</dbReference>
<evidence type="ECO:0000256" key="1">
    <source>
        <dbReference type="ARBA" id="ARBA00022729"/>
    </source>
</evidence>
<evidence type="ECO:0000256" key="2">
    <source>
        <dbReference type="SAM" id="MobiDB-lite"/>
    </source>
</evidence>
<accession>A0A1L3JGG6</accession>
<dbReference type="InterPro" id="IPR026444">
    <property type="entry name" value="Secre_tail"/>
</dbReference>
<keyword evidence="5" id="KW-1185">Reference proteome</keyword>
<dbReference type="SUPFAM" id="SSF103647">
    <property type="entry name" value="TSP type-3 repeat"/>
    <property type="match status" value="1"/>
</dbReference>